<evidence type="ECO:0000256" key="2">
    <source>
        <dbReference type="ARBA" id="ARBA00006024"/>
    </source>
</evidence>
<keyword evidence="3 10" id="KW-0812">Transmembrane</keyword>
<dbReference type="InterPro" id="IPR023299">
    <property type="entry name" value="ATPase_P-typ_cyto_dom_N"/>
</dbReference>
<feature type="transmembrane region" description="Helical" evidence="10">
    <location>
        <begin position="267"/>
        <end position="291"/>
    </location>
</feature>
<comment type="subcellular location">
    <subcellularLocation>
        <location evidence="10">Cell membrane</location>
    </subcellularLocation>
    <subcellularLocation>
        <location evidence="1">Membrane</location>
    </subcellularLocation>
</comment>
<protein>
    <recommendedName>
        <fullName evidence="8">P-type Zn(2+) transporter</fullName>
        <ecNumber evidence="8">7.2.2.12</ecNumber>
    </recommendedName>
</protein>
<keyword evidence="5" id="KW-1278">Translocase</keyword>
<evidence type="ECO:0000256" key="5">
    <source>
        <dbReference type="ARBA" id="ARBA00022967"/>
    </source>
</evidence>
<feature type="domain" description="P-type ATPase A" evidence="11">
    <location>
        <begin position="125"/>
        <end position="225"/>
    </location>
</feature>
<dbReference type="Gene3D" id="3.40.1110.10">
    <property type="entry name" value="Calcium-transporting ATPase, cytoplasmic domain N"/>
    <property type="match status" value="1"/>
</dbReference>
<dbReference type="InterPro" id="IPR036412">
    <property type="entry name" value="HAD-like_sf"/>
</dbReference>
<keyword evidence="7 10" id="KW-0472">Membrane</keyword>
<gene>
    <name evidence="12" type="ORF">JBF11_05080</name>
</gene>
<dbReference type="SFLD" id="SFLDF00027">
    <property type="entry name" value="p-type_atpase"/>
    <property type="match status" value="1"/>
</dbReference>
<dbReference type="InterPro" id="IPR023214">
    <property type="entry name" value="HAD_sf"/>
</dbReference>
<evidence type="ECO:0000256" key="9">
    <source>
        <dbReference type="ARBA" id="ARBA00047308"/>
    </source>
</evidence>
<comment type="similarity">
    <text evidence="2 10">Belongs to the cation transport ATPase (P-type) (TC 3.A.3) family. Type IB subfamily.</text>
</comment>
<keyword evidence="6 10" id="KW-1133">Transmembrane helix</keyword>
<evidence type="ECO:0000313" key="13">
    <source>
        <dbReference type="Proteomes" id="UP001058120"/>
    </source>
</evidence>
<reference evidence="12" key="1">
    <citation type="submission" date="2020-12" db="EMBL/GenBank/DDBJ databases">
        <title>Taurinivorans muris gen. nov., sp. nov., fundamental and realized metabolic niche of a ubiquitous sulfidogenic bacterium in the murine intestine.</title>
        <authorList>
            <person name="Ye H."/>
            <person name="Hanson B.T."/>
            <person name="Loy A."/>
        </authorList>
    </citation>
    <scope>NUCLEOTIDE SEQUENCE</scope>
    <source>
        <strain evidence="12">LT0009</strain>
    </source>
</reference>
<evidence type="ECO:0000256" key="7">
    <source>
        <dbReference type="ARBA" id="ARBA00023136"/>
    </source>
</evidence>
<dbReference type="InterPro" id="IPR051014">
    <property type="entry name" value="Cation_Transport_ATPase_IB"/>
</dbReference>
<dbReference type="SUPFAM" id="SSF56784">
    <property type="entry name" value="HAD-like"/>
    <property type="match status" value="1"/>
</dbReference>
<dbReference type="SFLD" id="SFLDG00002">
    <property type="entry name" value="C1.7:_P-type_atpase_like"/>
    <property type="match status" value="1"/>
</dbReference>
<dbReference type="Pfam" id="PF00702">
    <property type="entry name" value="Hydrolase"/>
    <property type="match status" value="1"/>
</dbReference>
<accession>A0ABY5Y4S2</accession>
<feature type="transmembrane region" description="Helical" evidence="10">
    <location>
        <begin position="74"/>
        <end position="107"/>
    </location>
</feature>
<dbReference type="InterPro" id="IPR008250">
    <property type="entry name" value="ATPase_P-typ_transduc_dom_A_sf"/>
</dbReference>
<dbReference type="RefSeq" id="WP_334316294.1">
    <property type="nucleotide sequence ID" value="NZ_CP065938.1"/>
</dbReference>
<dbReference type="InterPro" id="IPR027256">
    <property type="entry name" value="P-typ_ATPase_IB"/>
</dbReference>
<dbReference type="PROSITE" id="PS01229">
    <property type="entry name" value="COF_2"/>
    <property type="match status" value="1"/>
</dbReference>
<evidence type="ECO:0000259" key="11">
    <source>
        <dbReference type="Pfam" id="PF00122"/>
    </source>
</evidence>
<keyword evidence="10" id="KW-1003">Cell membrane</keyword>
<keyword evidence="10" id="KW-0547">Nucleotide-binding</keyword>
<evidence type="ECO:0000256" key="8">
    <source>
        <dbReference type="ARBA" id="ARBA00039097"/>
    </source>
</evidence>
<dbReference type="NCBIfam" id="TIGR01511">
    <property type="entry name" value="ATPase-IB1_Cu"/>
    <property type="match status" value="1"/>
</dbReference>
<dbReference type="NCBIfam" id="TIGR01525">
    <property type="entry name" value="ATPase-IB_hvy"/>
    <property type="match status" value="1"/>
</dbReference>
<dbReference type="Gene3D" id="3.40.50.1000">
    <property type="entry name" value="HAD superfamily/HAD-like"/>
    <property type="match status" value="1"/>
</dbReference>
<feature type="transmembrane region" description="Helical" evidence="10">
    <location>
        <begin position="47"/>
        <end position="68"/>
    </location>
</feature>
<dbReference type="InterPro" id="IPR018303">
    <property type="entry name" value="ATPase_P-typ_P_site"/>
</dbReference>
<feature type="transmembrane region" description="Helical" evidence="10">
    <location>
        <begin position="574"/>
        <end position="597"/>
    </location>
</feature>
<comment type="catalytic activity">
    <reaction evidence="9">
        <text>Zn(2+)(in) + ATP + H2O = Zn(2+)(out) + ADP + phosphate + H(+)</text>
        <dbReference type="Rhea" id="RHEA:20621"/>
        <dbReference type="ChEBI" id="CHEBI:15377"/>
        <dbReference type="ChEBI" id="CHEBI:15378"/>
        <dbReference type="ChEBI" id="CHEBI:29105"/>
        <dbReference type="ChEBI" id="CHEBI:30616"/>
        <dbReference type="ChEBI" id="CHEBI:43474"/>
        <dbReference type="ChEBI" id="CHEBI:456216"/>
        <dbReference type="EC" id="7.2.2.12"/>
    </reaction>
</comment>
<evidence type="ECO:0000256" key="1">
    <source>
        <dbReference type="ARBA" id="ARBA00004370"/>
    </source>
</evidence>
<evidence type="ECO:0000256" key="3">
    <source>
        <dbReference type="ARBA" id="ARBA00022692"/>
    </source>
</evidence>
<dbReference type="Proteomes" id="UP001058120">
    <property type="component" value="Chromosome"/>
</dbReference>
<dbReference type="SUPFAM" id="SSF81653">
    <property type="entry name" value="Calcium ATPase, transduction domain A"/>
    <property type="match status" value="1"/>
</dbReference>
<evidence type="ECO:0000256" key="10">
    <source>
        <dbReference type="RuleBase" id="RU362081"/>
    </source>
</evidence>
<dbReference type="InterPro" id="IPR044492">
    <property type="entry name" value="P_typ_ATPase_HD_dom"/>
</dbReference>
<feature type="transmembrane region" description="Helical" evidence="10">
    <location>
        <begin position="20"/>
        <end position="38"/>
    </location>
</feature>
<dbReference type="SFLD" id="SFLDS00003">
    <property type="entry name" value="Haloacid_Dehalogenase"/>
    <property type="match status" value="1"/>
</dbReference>
<name>A0ABY5Y4S2_9BACT</name>
<dbReference type="SUPFAM" id="SSF81665">
    <property type="entry name" value="Calcium ATPase, transmembrane domain M"/>
    <property type="match status" value="1"/>
</dbReference>
<proteinExistence type="inferred from homology"/>
<dbReference type="PRINTS" id="PR00119">
    <property type="entry name" value="CATATPASE"/>
</dbReference>
<dbReference type="EMBL" id="CP065938">
    <property type="protein sequence ID" value="UWX06682.1"/>
    <property type="molecule type" value="Genomic_DNA"/>
</dbReference>
<keyword evidence="13" id="KW-1185">Reference proteome</keyword>
<keyword evidence="10" id="KW-0067">ATP-binding</keyword>
<dbReference type="Gene3D" id="2.70.150.10">
    <property type="entry name" value="Calcium-transporting ATPase, cytoplasmic transduction domain A"/>
    <property type="match status" value="1"/>
</dbReference>
<dbReference type="InterPro" id="IPR001757">
    <property type="entry name" value="P_typ_ATPase"/>
</dbReference>
<dbReference type="NCBIfam" id="TIGR01494">
    <property type="entry name" value="ATPase_P-type"/>
    <property type="match status" value="1"/>
</dbReference>
<dbReference type="PANTHER" id="PTHR48085:SF5">
    <property type="entry name" value="CADMIUM_ZINC-TRANSPORTING ATPASE HMA4-RELATED"/>
    <property type="match status" value="1"/>
</dbReference>
<dbReference type="PROSITE" id="PS00154">
    <property type="entry name" value="ATPASE_E1_E2"/>
    <property type="match status" value="1"/>
</dbReference>
<feature type="transmembrane region" description="Helical" evidence="10">
    <location>
        <begin position="241"/>
        <end position="261"/>
    </location>
</feature>
<keyword evidence="4 10" id="KW-0479">Metal-binding</keyword>
<dbReference type="Pfam" id="PF00122">
    <property type="entry name" value="E1-E2_ATPase"/>
    <property type="match status" value="1"/>
</dbReference>
<evidence type="ECO:0000313" key="12">
    <source>
        <dbReference type="EMBL" id="UWX06682.1"/>
    </source>
</evidence>
<sequence>MFKKFYEKANTVFNILYGEKATIVSGIFLAMGIALHFLEITLPFDPIWLTIAISGSPILFFAIKYLVLYKKITSLVLISIGIISALAIGEIFAAAEVAWIMALGAILEDRTFAKTKTSIQKLISLVPSMARRVLDSKTEQIPAENVKHGDIIRILPGEQIPVDGKILAGSTSVNQAILTGESLPIDKAQGDEVFCGTLNLHGSVDIVCTNESKNSSLQKMVRLVEEASANNSPIQRIMDTWAVRLILIALAIAGLTFVFTGDLIRTVTVLVVFCPCAMALATPTSIMAAIGQASKHGVLVKSGHALEIMGNVNQIAFDKTGTLTTGKLTVTDIVANKNQTKEHVLQTCATAEQRSEHPLAKAVMEHYHNTSTQPLEQNGSFSMQAGLGVSYELANTRIRCGKLAYLKQNNITISAELSEQEIILRKQGKALIFVAENQECIGIVALADSIRGSARTSLATLHNLGIKTTLLTGDSKITADFIAKQIGIDTIHAELLPEEKVQKVQELQTQGNTVCMIGDGINDAPALKIADVGIAMGQAGSDISIEAADIALIGEDLNKVAYLKKLSNATVFNIKFNIAIALGINILAVLLGVFGIIGPVIGALTHNGGSILVIINAARLYDKKIG</sequence>
<dbReference type="InterPro" id="IPR059000">
    <property type="entry name" value="ATPase_P-type_domA"/>
</dbReference>
<dbReference type="EC" id="7.2.2.12" evidence="8"/>
<dbReference type="InterPro" id="IPR023298">
    <property type="entry name" value="ATPase_P-typ_TM_dom_sf"/>
</dbReference>
<dbReference type="PANTHER" id="PTHR48085">
    <property type="entry name" value="CADMIUM/ZINC-TRANSPORTING ATPASE HMA2-RELATED"/>
    <property type="match status" value="1"/>
</dbReference>
<evidence type="ECO:0000256" key="6">
    <source>
        <dbReference type="ARBA" id="ARBA00022989"/>
    </source>
</evidence>
<evidence type="ECO:0000256" key="4">
    <source>
        <dbReference type="ARBA" id="ARBA00022723"/>
    </source>
</evidence>
<organism evidence="12 13">
    <name type="scientific">Taurinivorans muris</name>
    <dbReference type="NCBI Taxonomy" id="2787751"/>
    <lineage>
        <taxon>Bacteria</taxon>
        <taxon>Pseudomonadati</taxon>
        <taxon>Thermodesulfobacteriota</taxon>
        <taxon>Desulfovibrionia</taxon>
        <taxon>Desulfovibrionales</taxon>
        <taxon>Desulfovibrionaceae</taxon>
        <taxon>Taurinivorans</taxon>
    </lineage>
</organism>